<organism evidence="2 3">
    <name type="scientific">Halochromatium glycolicum</name>
    <dbReference type="NCBI Taxonomy" id="85075"/>
    <lineage>
        <taxon>Bacteria</taxon>
        <taxon>Pseudomonadati</taxon>
        <taxon>Pseudomonadota</taxon>
        <taxon>Gammaproteobacteria</taxon>
        <taxon>Chromatiales</taxon>
        <taxon>Chromatiaceae</taxon>
        <taxon>Halochromatium</taxon>
    </lineage>
</organism>
<dbReference type="Gene3D" id="1.25.40.10">
    <property type="entry name" value="Tetratricopeptide repeat domain"/>
    <property type="match status" value="1"/>
</dbReference>
<dbReference type="PROSITE" id="PS51257">
    <property type="entry name" value="PROKAR_LIPOPROTEIN"/>
    <property type="match status" value="1"/>
</dbReference>
<reference evidence="2" key="1">
    <citation type="submission" date="2017-08" db="EMBL/GenBank/DDBJ databases">
        <authorList>
            <person name="Imhoff J.F."/>
            <person name="Rahn T."/>
            <person name="Kuenzel S."/>
            <person name="Neulinger S.C."/>
        </authorList>
    </citation>
    <scope>NUCLEOTIDE SEQUENCE</scope>
    <source>
        <strain evidence="2">DSM 11080</strain>
    </source>
</reference>
<evidence type="ECO:0000313" key="2">
    <source>
        <dbReference type="EMBL" id="MBK1705543.1"/>
    </source>
</evidence>
<reference evidence="2" key="2">
    <citation type="journal article" date="2020" name="Microorganisms">
        <title>Osmotic Adaptation and Compatible Solute Biosynthesis of Phototrophic Bacteria as Revealed from Genome Analyses.</title>
        <authorList>
            <person name="Imhoff J.F."/>
            <person name="Rahn T."/>
            <person name="Kunzel S."/>
            <person name="Keller A."/>
            <person name="Neulinger S.C."/>
        </authorList>
    </citation>
    <scope>NUCLEOTIDE SEQUENCE</scope>
    <source>
        <strain evidence="2">DSM 11080</strain>
    </source>
</reference>
<feature type="compositionally biased region" description="Basic and acidic residues" evidence="1">
    <location>
        <begin position="276"/>
        <end position="287"/>
    </location>
</feature>
<accession>A0AAJ0XAN8</accession>
<evidence type="ECO:0008006" key="4">
    <source>
        <dbReference type="Google" id="ProtNLM"/>
    </source>
</evidence>
<dbReference type="SMART" id="SM00671">
    <property type="entry name" value="SEL1"/>
    <property type="match status" value="2"/>
</dbReference>
<dbReference type="PANTHER" id="PTHR11102">
    <property type="entry name" value="SEL-1-LIKE PROTEIN"/>
    <property type="match status" value="1"/>
</dbReference>
<evidence type="ECO:0000256" key="1">
    <source>
        <dbReference type="SAM" id="MobiDB-lite"/>
    </source>
</evidence>
<dbReference type="InterPro" id="IPR006597">
    <property type="entry name" value="Sel1-like"/>
</dbReference>
<evidence type="ECO:0000313" key="3">
    <source>
        <dbReference type="Proteomes" id="UP001296776"/>
    </source>
</evidence>
<comment type="caution">
    <text evidence="2">The sequence shown here is derived from an EMBL/GenBank/DDBJ whole genome shotgun (WGS) entry which is preliminary data.</text>
</comment>
<dbReference type="InterPro" id="IPR011990">
    <property type="entry name" value="TPR-like_helical_dom_sf"/>
</dbReference>
<keyword evidence="3" id="KW-1185">Reference proteome</keyword>
<dbReference type="AlphaFoldDB" id="A0AAJ0XAN8"/>
<feature type="compositionally biased region" description="Basic and acidic residues" evidence="1">
    <location>
        <begin position="303"/>
        <end position="316"/>
    </location>
</feature>
<dbReference type="InterPro" id="IPR050767">
    <property type="entry name" value="Sel1_AlgK"/>
</dbReference>
<dbReference type="EMBL" id="NRSJ01000024">
    <property type="protein sequence ID" value="MBK1705543.1"/>
    <property type="molecule type" value="Genomic_DNA"/>
</dbReference>
<gene>
    <name evidence="2" type="ORF">CKO40_13525</name>
</gene>
<sequence length="324" mass="34961">MRSKQHPIGLPVALSSLLLTGLVGCVSNPAPSSALPAMASNSANASLDDLMLVDCLLPSQVRQLGTKMTYLAPRRYIKTTKSDCGIRGGEFILYDRSDYRSALQALLPEARAGDPVAQTYVGEIYEKGLGLPEPDYAAAASWYRKAAQSGHRPAQASLGSLYERGLGLDQDQATALNWYRKATGIADDNLMFESQLNAERAAFRRELALRNQVAASLRAQLEDAQASAAPAAASAPSTAAAAADREELERLATSLRREAASEAEQIEKQIRAVERVREAEARGEGSDGPRTNKKSAQMGKLELTLREQKRSLESTESRLSMLAP</sequence>
<proteinExistence type="predicted"/>
<dbReference type="PANTHER" id="PTHR11102:SF160">
    <property type="entry name" value="ERAD-ASSOCIATED E3 UBIQUITIN-PROTEIN LIGASE COMPONENT HRD3"/>
    <property type="match status" value="1"/>
</dbReference>
<feature type="region of interest" description="Disordered" evidence="1">
    <location>
        <begin position="276"/>
        <end position="324"/>
    </location>
</feature>
<dbReference type="RefSeq" id="WP_200346765.1">
    <property type="nucleotide sequence ID" value="NZ_NRSJ01000024.1"/>
</dbReference>
<dbReference type="SUPFAM" id="SSF81901">
    <property type="entry name" value="HCP-like"/>
    <property type="match status" value="1"/>
</dbReference>
<name>A0AAJ0XAN8_9GAMM</name>
<dbReference type="Proteomes" id="UP001296776">
    <property type="component" value="Unassembled WGS sequence"/>
</dbReference>
<protein>
    <recommendedName>
        <fullName evidence="4">Sel1 repeat family protein</fullName>
    </recommendedName>
</protein>
<dbReference type="Pfam" id="PF08238">
    <property type="entry name" value="Sel1"/>
    <property type="match status" value="2"/>
</dbReference>